<feature type="region of interest" description="Disordered" evidence="1">
    <location>
        <begin position="1"/>
        <end position="32"/>
    </location>
</feature>
<dbReference type="KEGG" id="slau:SLA_3982"/>
<evidence type="ECO:0000313" key="3">
    <source>
        <dbReference type="Proteomes" id="UP000217676"/>
    </source>
</evidence>
<evidence type="ECO:0000256" key="1">
    <source>
        <dbReference type="SAM" id="MobiDB-lite"/>
    </source>
</evidence>
<reference evidence="2 3" key="1">
    <citation type="journal article" date="2016" name="Genome Announc.">
        <title>Complete Genome Sequence of Thiostrepton-Producing Streptomyces laurentii ATCC 31255.</title>
        <authorList>
            <person name="Doi K."/>
            <person name="Fujino Y."/>
            <person name="Nagayoshi Y."/>
            <person name="Ohshima T."/>
            <person name="Ogata S."/>
        </authorList>
    </citation>
    <scope>NUCLEOTIDE SEQUENCE [LARGE SCALE GENOMIC DNA]</scope>
    <source>
        <strain evidence="2 3">ATCC 31255</strain>
    </source>
</reference>
<dbReference type="Proteomes" id="UP000217676">
    <property type="component" value="Chromosome"/>
</dbReference>
<dbReference type="AlphaFoldDB" id="A0A160P2P8"/>
<sequence>MHPVGPGVDDASAAPMALSSVGMGSGGTPTGADLRHSGGPWMKAAGVAESLLAGMGTAKSRLTTAHDGTTAGLHGLTCAAALKALLASWEERVGAVKAECDSLAPALRRVAKEQHERDARVKSSIDGLQVSSKNAPVDAAGR</sequence>
<proteinExistence type="predicted"/>
<accession>A0A160P2P8</accession>
<gene>
    <name evidence="2" type="ORF">SLA_3982</name>
</gene>
<feature type="region of interest" description="Disordered" evidence="1">
    <location>
        <begin position="111"/>
        <end position="142"/>
    </location>
</feature>
<keyword evidence="3" id="KW-1185">Reference proteome</keyword>
<protein>
    <submittedName>
        <fullName evidence="2">Uncharacterized protein</fullName>
    </submittedName>
</protein>
<dbReference type="EMBL" id="AP017424">
    <property type="protein sequence ID" value="BAU84871.1"/>
    <property type="molecule type" value="Genomic_DNA"/>
</dbReference>
<feature type="compositionally biased region" description="Basic and acidic residues" evidence="1">
    <location>
        <begin position="111"/>
        <end position="123"/>
    </location>
</feature>
<organism evidence="2 3">
    <name type="scientific">Streptomyces laurentii</name>
    <dbReference type="NCBI Taxonomy" id="39478"/>
    <lineage>
        <taxon>Bacteria</taxon>
        <taxon>Bacillati</taxon>
        <taxon>Actinomycetota</taxon>
        <taxon>Actinomycetes</taxon>
        <taxon>Kitasatosporales</taxon>
        <taxon>Streptomycetaceae</taxon>
        <taxon>Streptomyces</taxon>
    </lineage>
</organism>
<name>A0A160P2P8_STRLU</name>
<evidence type="ECO:0000313" key="2">
    <source>
        <dbReference type="EMBL" id="BAU84871.1"/>
    </source>
</evidence>